<accession>A0AA40KE38</accession>
<name>A0AA40KE38_9HYME</name>
<protein>
    <submittedName>
        <fullName evidence="2">Uncharacterized protein</fullName>
    </submittedName>
</protein>
<dbReference type="Proteomes" id="UP001177670">
    <property type="component" value="Unassembled WGS sequence"/>
</dbReference>
<keyword evidence="3" id="KW-1185">Reference proteome</keyword>
<evidence type="ECO:0000313" key="2">
    <source>
        <dbReference type="EMBL" id="KAK1116694.1"/>
    </source>
</evidence>
<evidence type="ECO:0000313" key="3">
    <source>
        <dbReference type="Proteomes" id="UP001177670"/>
    </source>
</evidence>
<reference evidence="2" key="1">
    <citation type="submission" date="2021-10" db="EMBL/GenBank/DDBJ databases">
        <title>Melipona bicolor Genome sequencing and assembly.</title>
        <authorList>
            <person name="Araujo N.S."/>
            <person name="Arias M.C."/>
        </authorList>
    </citation>
    <scope>NUCLEOTIDE SEQUENCE</scope>
    <source>
        <strain evidence="2">USP_2M_L1-L4_2017</strain>
        <tissue evidence="2">Whole body</tissue>
    </source>
</reference>
<proteinExistence type="predicted"/>
<feature type="region of interest" description="Disordered" evidence="1">
    <location>
        <begin position="39"/>
        <end position="63"/>
    </location>
</feature>
<evidence type="ECO:0000256" key="1">
    <source>
        <dbReference type="SAM" id="MobiDB-lite"/>
    </source>
</evidence>
<organism evidence="2 3">
    <name type="scientific">Melipona bicolor</name>
    <dbReference type="NCBI Taxonomy" id="60889"/>
    <lineage>
        <taxon>Eukaryota</taxon>
        <taxon>Metazoa</taxon>
        <taxon>Ecdysozoa</taxon>
        <taxon>Arthropoda</taxon>
        <taxon>Hexapoda</taxon>
        <taxon>Insecta</taxon>
        <taxon>Pterygota</taxon>
        <taxon>Neoptera</taxon>
        <taxon>Endopterygota</taxon>
        <taxon>Hymenoptera</taxon>
        <taxon>Apocrita</taxon>
        <taxon>Aculeata</taxon>
        <taxon>Apoidea</taxon>
        <taxon>Anthophila</taxon>
        <taxon>Apidae</taxon>
        <taxon>Melipona</taxon>
    </lineage>
</organism>
<gene>
    <name evidence="2" type="ORF">K0M31_018157</name>
</gene>
<dbReference type="EMBL" id="JAHYIQ010000064">
    <property type="protein sequence ID" value="KAK1116694.1"/>
    <property type="molecule type" value="Genomic_DNA"/>
</dbReference>
<comment type="caution">
    <text evidence="2">The sequence shown here is derived from an EMBL/GenBank/DDBJ whole genome shotgun (WGS) entry which is preliminary data.</text>
</comment>
<dbReference type="AlphaFoldDB" id="A0AA40KE38"/>
<sequence length="99" mass="10740">MDSLINQEKCPESAGIVSDNRLTPEVEATIERTIERLKKNTTSGEFRRESKSVAGTRRPTEGNERLARYSRRIGGDISPRGAQYLLGGGGGPAARLPLA</sequence>